<keyword evidence="3 6" id="KW-0812">Transmembrane</keyword>
<keyword evidence="7" id="KW-1185">Reference proteome</keyword>
<accession>A0A6J2UHX0</accession>
<keyword evidence="4 6" id="KW-1133">Transmembrane helix</keyword>
<evidence type="ECO:0000256" key="1">
    <source>
        <dbReference type="ARBA" id="ARBA00004651"/>
    </source>
</evidence>
<name>A0A6J2UHX0_DROLE</name>
<proteinExistence type="inferred from homology"/>
<comment type="function">
    <text evidence="6">Gustatory receptor which mediates acceptance or avoidance behavior, depending on its substrates.</text>
</comment>
<organism evidence="7 8">
    <name type="scientific">Drosophila lebanonensis</name>
    <name type="common">Fruit fly</name>
    <name type="synonym">Scaptodrosophila lebanonensis</name>
    <dbReference type="NCBI Taxonomy" id="7225"/>
    <lineage>
        <taxon>Eukaryota</taxon>
        <taxon>Metazoa</taxon>
        <taxon>Ecdysozoa</taxon>
        <taxon>Arthropoda</taxon>
        <taxon>Hexapoda</taxon>
        <taxon>Insecta</taxon>
        <taxon>Pterygota</taxon>
        <taxon>Neoptera</taxon>
        <taxon>Endopterygota</taxon>
        <taxon>Diptera</taxon>
        <taxon>Brachycera</taxon>
        <taxon>Muscomorpha</taxon>
        <taxon>Ephydroidea</taxon>
        <taxon>Drosophilidae</taxon>
        <taxon>Scaptodrosophila</taxon>
    </lineage>
</organism>
<dbReference type="GO" id="GO:0007165">
    <property type="term" value="P:signal transduction"/>
    <property type="evidence" value="ECO:0007669"/>
    <property type="project" value="UniProtKB-KW"/>
</dbReference>
<dbReference type="Proteomes" id="UP000504634">
    <property type="component" value="Unplaced"/>
</dbReference>
<feature type="transmembrane region" description="Helical" evidence="6">
    <location>
        <begin position="136"/>
        <end position="158"/>
    </location>
</feature>
<feature type="transmembrane region" description="Helical" evidence="6">
    <location>
        <begin position="252"/>
        <end position="273"/>
    </location>
</feature>
<keyword evidence="6" id="KW-0807">Transducer</keyword>
<evidence type="ECO:0000313" key="8">
    <source>
        <dbReference type="RefSeq" id="XP_030388036.1"/>
    </source>
</evidence>
<comment type="caution">
    <text evidence="6">Lacks conserved residue(s) required for the propagation of feature annotation.</text>
</comment>
<feature type="transmembrane region" description="Helical" evidence="6">
    <location>
        <begin position="40"/>
        <end position="58"/>
    </location>
</feature>
<dbReference type="GO" id="GO:0050909">
    <property type="term" value="P:sensory perception of taste"/>
    <property type="evidence" value="ECO:0007669"/>
    <property type="project" value="InterPro"/>
</dbReference>
<evidence type="ECO:0000256" key="6">
    <source>
        <dbReference type="RuleBase" id="RU363108"/>
    </source>
</evidence>
<feature type="transmembrane region" description="Helical" evidence="6">
    <location>
        <begin position="164"/>
        <end position="194"/>
    </location>
</feature>
<dbReference type="AlphaFoldDB" id="A0A6J2UHX0"/>
<sequence length="401" mass="46739">MNRFVQRSLRFAYGVARILGVMNLEIDFETGRARVTRRTTIYAAVMNVLTFSVLPLMLNLKQVVAVSCRVTLLHEYLFTFVVAIRIISIFVTIISRWIKKRRLLHIIRAVRHLKWRLLRQAPSDSRRATRAWQRGVIIKFMSATLAEMGFLMVAVYLVREYLGLRLILGIFLIFMLMALLNSIIAQYYVALLYVQVYHIILNEQLKDIVGEMRWLCRRQRNAQCMGVFVMKSCILTDRLTELAQIQVKLQKLCLLISTTFGIQVLSVTLVYYMSSIGAVYFFFSLYKHDELRLGWSNLGLAFVVCSLIIYFVDMLITLRIKFFILDESALMSRILEQYTLFSGLDARLEAAFKDFQLQVARNPLKLPVYGLYNMDRPQMMATFVSLLSHSILLIQYDMKNY</sequence>
<dbReference type="InterPro" id="IPR013604">
    <property type="entry name" value="7TM_chemorcpt"/>
</dbReference>
<comment type="subcellular location">
    <subcellularLocation>
        <location evidence="1 6">Cell membrane</location>
        <topology evidence="1 6">Multi-pass membrane protein</topology>
    </subcellularLocation>
</comment>
<comment type="similarity">
    <text evidence="6">Belongs to the insect chemoreceptor superfamily. Gustatory receptor (GR) family.</text>
</comment>
<evidence type="ECO:0000256" key="4">
    <source>
        <dbReference type="ARBA" id="ARBA00022989"/>
    </source>
</evidence>
<feature type="transmembrane region" description="Helical" evidence="6">
    <location>
        <begin position="78"/>
        <end position="98"/>
    </location>
</feature>
<feature type="transmembrane region" description="Helical" evidence="6">
    <location>
        <begin position="293"/>
        <end position="312"/>
    </location>
</feature>
<gene>
    <name evidence="8" type="primary">LOC115634454</name>
</gene>
<dbReference type="RefSeq" id="XP_030388036.1">
    <property type="nucleotide sequence ID" value="XM_030532176.1"/>
</dbReference>
<evidence type="ECO:0000256" key="2">
    <source>
        <dbReference type="ARBA" id="ARBA00022475"/>
    </source>
</evidence>
<keyword evidence="2 6" id="KW-1003">Cell membrane</keyword>
<keyword evidence="5 6" id="KW-0472">Membrane</keyword>
<evidence type="ECO:0000313" key="7">
    <source>
        <dbReference type="Proteomes" id="UP000504634"/>
    </source>
</evidence>
<dbReference type="Pfam" id="PF08395">
    <property type="entry name" value="7tm_7"/>
    <property type="match status" value="1"/>
</dbReference>
<evidence type="ECO:0000256" key="5">
    <source>
        <dbReference type="ARBA" id="ARBA00023136"/>
    </source>
</evidence>
<reference evidence="8" key="1">
    <citation type="submission" date="2025-08" db="UniProtKB">
        <authorList>
            <consortium name="RefSeq"/>
        </authorList>
    </citation>
    <scope>IDENTIFICATION</scope>
    <source>
        <strain evidence="8">11010-0011.00</strain>
        <tissue evidence="8">Whole body</tissue>
    </source>
</reference>
<evidence type="ECO:0000256" key="3">
    <source>
        <dbReference type="ARBA" id="ARBA00022692"/>
    </source>
</evidence>
<dbReference type="GeneID" id="115634454"/>
<protein>
    <recommendedName>
        <fullName evidence="6">Gustatory receptor</fullName>
    </recommendedName>
</protein>
<dbReference type="OrthoDB" id="7883080at2759"/>
<dbReference type="GO" id="GO:0005886">
    <property type="term" value="C:plasma membrane"/>
    <property type="evidence" value="ECO:0007669"/>
    <property type="project" value="UniProtKB-SubCell"/>
</dbReference>
<keyword evidence="6 8" id="KW-0675">Receptor</keyword>